<dbReference type="KEGG" id="aman:B6F84_00825"/>
<dbReference type="PANTHER" id="PTHR34236:SF1">
    <property type="entry name" value="DIMETHYL SULFOXIDE REDUCTASE TRANSCRIPTIONAL ACTIVATOR"/>
    <property type="match status" value="1"/>
</dbReference>
<evidence type="ECO:0000313" key="2">
    <source>
        <dbReference type="EMBL" id="ARM74706.1"/>
    </source>
</evidence>
<dbReference type="PANTHER" id="PTHR34236">
    <property type="entry name" value="DIMETHYL SULFOXIDE REDUCTASE TRANSCRIPTIONAL ACTIVATOR"/>
    <property type="match status" value="1"/>
</dbReference>
<protein>
    <submittedName>
        <fullName evidence="2">Helix-turn-helix domain-containing protein</fullName>
    </submittedName>
</protein>
<dbReference type="EMBL" id="CP020477">
    <property type="protein sequence ID" value="ARM74706.1"/>
    <property type="molecule type" value="Genomic_DNA"/>
</dbReference>
<proteinExistence type="predicted"/>
<dbReference type="Pfam" id="PF04967">
    <property type="entry name" value="HTH_10"/>
    <property type="match status" value="1"/>
</dbReference>
<dbReference type="STRING" id="282676.B6F84_00825"/>
<name>A0A1W6JWN9_9CREN</name>
<sequence length="227" mass="26739">MRNNLKEVILAINHESCWTSLVGDYVVKTMYLTINPEKNFIRSIILLDKKYKNLISEIKKTKSFVGYNHLSISEEGKILFDFRKRYKNSVLNTLQSNEGIVVKGLKYKGREIWQILIYESYLNQFINELKSKGEIEILGSKDYEIKEDELSPQEVQILGSAYKQGYFDFPRKIKSDEISKKLDMSKSTFSYHIRSIESKIITKYLDDLKFLNTLNYIDKNTKKKEEK</sequence>
<accession>A0A1W6JWN9</accession>
<keyword evidence="3" id="KW-1185">Reference proteome</keyword>
<dbReference type="AlphaFoldDB" id="A0A1W6JWN9"/>
<gene>
    <name evidence="2" type="ORF">B6F84_00825</name>
</gene>
<dbReference type="OrthoDB" id="27447at2157"/>
<dbReference type="Proteomes" id="UP000193404">
    <property type="component" value="Chromosome"/>
</dbReference>
<feature type="domain" description="HTH bat-type" evidence="1">
    <location>
        <begin position="150"/>
        <end position="202"/>
    </location>
</feature>
<organism evidence="2 3">
    <name type="scientific">Acidianus manzaensis</name>
    <dbReference type="NCBI Taxonomy" id="282676"/>
    <lineage>
        <taxon>Archaea</taxon>
        <taxon>Thermoproteota</taxon>
        <taxon>Thermoprotei</taxon>
        <taxon>Sulfolobales</taxon>
        <taxon>Sulfolobaceae</taxon>
        <taxon>Acidianus</taxon>
    </lineage>
</organism>
<reference evidence="2 3" key="1">
    <citation type="submission" date="2017-03" db="EMBL/GenBank/DDBJ databases">
        <title>Sulfur activation and transportation mechanism of thermophilic Archaea Acidianus manzaensis YN-25.</title>
        <authorList>
            <person name="Ma Y."/>
            <person name="Yang Y."/>
            <person name="Xia J."/>
        </authorList>
    </citation>
    <scope>NUCLEOTIDE SEQUENCE [LARGE SCALE GENOMIC DNA]</scope>
    <source>
        <strain evidence="2 3">YN-25</strain>
    </source>
</reference>
<dbReference type="InterPro" id="IPR007050">
    <property type="entry name" value="HTH_bacterioopsin"/>
</dbReference>
<evidence type="ECO:0000259" key="1">
    <source>
        <dbReference type="Pfam" id="PF04967"/>
    </source>
</evidence>
<evidence type="ECO:0000313" key="3">
    <source>
        <dbReference type="Proteomes" id="UP000193404"/>
    </source>
</evidence>